<dbReference type="OrthoDB" id="9802503at2"/>
<keyword evidence="12" id="KW-0324">Glycolysis</keyword>
<evidence type="ECO:0000256" key="12">
    <source>
        <dbReference type="ARBA" id="ARBA00023152"/>
    </source>
</evidence>
<comment type="caution">
    <text evidence="16">The sequence shown here is derived from an EMBL/GenBank/DDBJ whole genome shotgun (WGS) entry which is preliminary data.</text>
</comment>
<dbReference type="PANTHER" id="PTHR13697">
    <property type="entry name" value="PHOSPHOFRUCTOKINASE"/>
    <property type="match status" value="1"/>
</dbReference>
<dbReference type="SUPFAM" id="SSF53784">
    <property type="entry name" value="Phosphofructokinase"/>
    <property type="match status" value="1"/>
</dbReference>
<comment type="cofactor">
    <cofactor evidence="1">
        <name>Mg(2+)</name>
        <dbReference type="ChEBI" id="CHEBI:18420"/>
    </cofactor>
</comment>
<dbReference type="AlphaFoldDB" id="A4C9S1"/>
<protein>
    <recommendedName>
        <fullName evidence="4">6-phosphofructokinase</fullName>
        <ecNumber evidence="4">2.7.1.11</ecNumber>
    </recommendedName>
</protein>
<accession>A4C9S1</accession>
<evidence type="ECO:0000313" key="16">
    <source>
        <dbReference type="EMBL" id="EAR28129.1"/>
    </source>
</evidence>
<dbReference type="GO" id="GO:0016208">
    <property type="term" value="F:AMP binding"/>
    <property type="evidence" value="ECO:0007669"/>
    <property type="project" value="TreeGrafter"/>
</dbReference>
<dbReference type="eggNOG" id="COG0205">
    <property type="taxonomic scope" value="Bacteria"/>
</dbReference>
<dbReference type="GO" id="GO:0048029">
    <property type="term" value="F:monosaccharide binding"/>
    <property type="evidence" value="ECO:0007669"/>
    <property type="project" value="TreeGrafter"/>
</dbReference>
<keyword evidence="6" id="KW-0808">Transferase</keyword>
<dbReference type="Pfam" id="PF00365">
    <property type="entry name" value="PFK"/>
    <property type="match status" value="1"/>
</dbReference>
<keyword evidence="9 16" id="KW-0418">Kinase</keyword>
<dbReference type="InterPro" id="IPR012003">
    <property type="entry name" value="ATP_PFK_prok-type"/>
</dbReference>
<dbReference type="UniPathway" id="UPA00109">
    <property type="reaction ID" value="UER00182"/>
</dbReference>
<dbReference type="STRING" id="87626.PTD2_19977"/>
<dbReference type="GO" id="GO:0005945">
    <property type="term" value="C:6-phosphofructokinase complex"/>
    <property type="evidence" value="ECO:0007669"/>
    <property type="project" value="TreeGrafter"/>
</dbReference>
<reference evidence="16 17" key="1">
    <citation type="submission" date="2006-02" db="EMBL/GenBank/DDBJ databases">
        <authorList>
            <person name="Moran M.A."/>
            <person name="Kjelleberg S."/>
            <person name="Egan S."/>
            <person name="Saunders N."/>
            <person name="Thomas T."/>
            <person name="Ferriera S."/>
            <person name="Johnson J."/>
            <person name="Kravitz S."/>
            <person name="Halpern A."/>
            <person name="Remington K."/>
            <person name="Beeson K."/>
            <person name="Tran B."/>
            <person name="Rogers Y.-H."/>
            <person name="Friedman R."/>
            <person name="Venter J.C."/>
        </authorList>
    </citation>
    <scope>NUCLEOTIDE SEQUENCE [LARGE SCALE GENOMIC DNA]</scope>
    <source>
        <strain evidence="16 17">D2</strain>
    </source>
</reference>
<comment type="subcellular location">
    <subcellularLocation>
        <location evidence="2">Cytoplasm</location>
    </subcellularLocation>
</comment>
<dbReference type="PIRSF" id="PIRSF000532">
    <property type="entry name" value="ATP_PFK_prok"/>
    <property type="match status" value="1"/>
</dbReference>
<keyword evidence="7" id="KW-0479">Metal-binding</keyword>
<evidence type="ECO:0000256" key="6">
    <source>
        <dbReference type="ARBA" id="ARBA00022679"/>
    </source>
</evidence>
<evidence type="ECO:0000256" key="9">
    <source>
        <dbReference type="ARBA" id="ARBA00022777"/>
    </source>
</evidence>
<dbReference type="EMBL" id="AAOH01000004">
    <property type="protein sequence ID" value="EAR28129.1"/>
    <property type="molecule type" value="Genomic_DNA"/>
</dbReference>
<dbReference type="GO" id="GO:0042802">
    <property type="term" value="F:identical protein binding"/>
    <property type="evidence" value="ECO:0007669"/>
    <property type="project" value="TreeGrafter"/>
</dbReference>
<evidence type="ECO:0000256" key="11">
    <source>
        <dbReference type="ARBA" id="ARBA00022842"/>
    </source>
</evidence>
<dbReference type="GO" id="GO:0030388">
    <property type="term" value="P:fructose 1,6-bisphosphate metabolic process"/>
    <property type="evidence" value="ECO:0007669"/>
    <property type="project" value="TreeGrafter"/>
</dbReference>
<dbReference type="Gene3D" id="3.40.50.460">
    <property type="entry name" value="Phosphofructokinase domain"/>
    <property type="match status" value="1"/>
</dbReference>
<organism evidence="16 17">
    <name type="scientific">Pseudoalteromonas tunicata D2</name>
    <dbReference type="NCBI Taxonomy" id="87626"/>
    <lineage>
        <taxon>Bacteria</taxon>
        <taxon>Pseudomonadati</taxon>
        <taxon>Pseudomonadota</taxon>
        <taxon>Gammaproteobacteria</taxon>
        <taxon>Alteromonadales</taxon>
        <taxon>Pseudoalteromonadaceae</taxon>
        <taxon>Pseudoalteromonas</taxon>
    </lineage>
</organism>
<dbReference type="HOGENOM" id="CLU_020655_0_1_6"/>
<evidence type="ECO:0000256" key="14">
    <source>
        <dbReference type="ARBA" id="ARBA00048070"/>
    </source>
</evidence>
<dbReference type="InterPro" id="IPR000023">
    <property type="entry name" value="Phosphofructokinase_dom"/>
</dbReference>
<keyword evidence="17" id="KW-1185">Reference proteome</keyword>
<keyword evidence="11" id="KW-0460">Magnesium</keyword>
<dbReference type="RefSeq" id="WP_009839961.1">
    <property type="nucleotide sequence ID" value="NZ_CH959301.1"/>
</dbReference>
<dbReference type="InterPro" id="IPR022953">
    <property type="entry name" value="ATP_PFK"/>
</dbReference>
<sequence length="335" mass="36178">MTTVNLFRLGVLTSGGDAPGMNAAIRAITLKGLSAGFEIVGINAGYNGIFNLDTQILSAQSVDNIIQRGGTLLKTARCSQLREEDGPRLAAEKLTQLKLDALIIIGGDGSFRGAVKLAEFWPKPIIGIPGTIDNDINGTDQTIGFWTAIDTALDSIDKIRDTADAFERIFVVEVMGRDCGFIAMESGIACGAEQIICHELIEDEETYLAQLYNAILHAVTWRQTQSYVIVIAEHSLSICSAELAKRIADFTGVDTKSAILGYIQRGGAPVAMDRVLATQLGISAVKAVCEGKTGLMIGMKNNEMVEIPFAQTGLKNTHNQDLIKRLKHFNFDLTD</sequence>
<dbReference type="Proteomes" id="UP000006201">
    <property type="component" value="Unassembled WGS sequence"/>
</dbReference>
<dbReference type="PRINTS" id="PR00476">
    <property type="entry name" value="PHFRCTKINASE"/>
</dbReference>
<keyword evidence="8" id="KW-0547">Nucleotide-binding</keyword>
<dbReference type="GO" id="GO:0070095">
    <property type="term" value="F:fructose-6-phosphate binding"/>
    <property type="evidence" value="ECO:0007669"/>
    <property type="project" value="TreeGrafter"/>
</dbReference>
<evidence type="ECO:0000256" key="10">
    <source>
        <dbReference type="ARBA" id="ARBA00022840"/>
    </source>
</evidence>
<name>A4C9S1_9GAMM</name>
<evidence type="ECO:0000313" key="17">
    <source>
        <dbReference type="Proteomes" id="UP000006201"/>
    </source>
</evidence>
<evidence type="ECO:0000256" key="1">
    <source>
        <dbReference type="ARBA" id="ARBA00001946"/>
    </source>
</evidence>
<gene>
    <name evidence="16" type="ORF">PTD2_19977</name>
</gene>
<feature type="domain" description="Phosphofructokinase" evidence="15">
    <location>
        <begin position="8"/>
        <end position="288"/>
    </location>
</feature>
<dbReference type="Gene3D" id="3.40.50.450">
    <property type="match status" value="1"/>
</dbReference>
<evidence type="ECO:0000256" key="2">
    <source>
        <dbReference type="ARBA" id="ARBA00004496"/>
    </source>
</evidence>
<dbReference type="GO" id="GO:0046872">
    <property type="term" value="F:metal ion binding"/>
    <property type="evidence" value="ECO:0007669"/>
    <property type="project" value="UniProtKB-KW"/>
</dbReference>
<proteinExistence type="inferred from homology"/>
<dbReference type="InterPro" id="IPR035966">
    <property type="entry name" value="PKF_sf"/>
</dbReference>
<dbReference type="GO" id="GO:0006002">
    <property type="term" value="P:fructose 6-phosphate metabolic process"/>
    <property type="evidence" value="ECO:0007669"/>
    <property type="project" value="InterPro"/>
</dbReference>
<evidence type="ECO:0000256" key="3">
    <source>
        <dbReference type="ARBA" id="ARBA00004679"/>
    </source>
</evidence>
<dbReference type="GO" id="GO:0061621">
    <property type="term" value="P:canonical glycolysis"/>
    <property type="evidence" value="ECO:0007669"/>
    <property type="project" value="TreeGrafter"/>
</dbReference>
<evidence type="ECO:0000256" key="13">
    <source>
        <dbReference type="ARBA" id="ARBA00038478"/>
    </source>
</evidence>
<evidence type="ECO:0000256" key="7">
    <source>
        <dbReference type="ARBA" id="ARBA00022723"/>
    </source>
</evidence>
<evidence type="ECO:0000259" key="15">
    <source>
        <dbReference type="Pfam" id="PF00365"/>
    </source>
</evidence>
<evidence type="ECO:0000256" key="4">
    <source>
        <dbReference type="ARBA" id="ARBA00012055"/>
    </source>
</evidence>
<dbReference type="GO" id="GO:0005524">
    <property type="term" value="F:ATP binding"/>
    <property type="evidence" value="ECO:0007669"/>
    <property type="project" value="UniProtKB-KW"/>
</dbReference>
<comment type="catalytic activity">
    <reaction evidence="14">
        <text>beta-D-fructose 6-phosphate + ATP = beta-D-fructose 1,6-bisphosphate + ADP + H(+)</text>
        <dbReference type="Rhea" id="RHEA:16109"/>
        <dbReference type="ChEBI" id="CHEBI:15378"/>
        <dbReference type="ChEBI" id="CHEBI:30616"/>
        <dbReference type="ChEBI" id="CHEBI:32966"/>
        <dbReference type="ChEBI" id="CHEBI:57634"/>
        <dbReference type="ChEBI" id="CHEBI:456216"/>
        <dbReference type="EC" id="2.7.1.11"/>
    </reaction>
</comment>
<dbReference type="GO" id="GO:0003872">
    <property type="term" value="F:6-phosphofructokinase activity"/>
    <property type="evidence" value="ECO:0007669"/>
    <property type="project" value="UniProtKB-EC"/>
</dbReference>
<evidence type="ECO:0000256" key="5">
    <source>
        <dbReference type="ARBA" id="ARBA00022490"/>
    </source>
</evidence>
<keyword evidence="10" id="KW-0067">ATP-binding</keyword>
<dbReference type="NCBIfam" id="NF002872">
    <property type="entry name" value="PRK03202.1"/>
    <property type="match status" value="1"/>
</dbReference>
<dbReference type="EC" id="2.7.1.11" evidence="4"/>
<comment type="similarity">
    <text evidence="13">Belongs to the phosphofructokinase type A (PFKA) family.</text>
</comment>
<evidence type="ECO:0000256" key="8">
    <source>
        <dbReference type="ARBA" id="ARBA00022741"/>
    </source>
</evidence>
<keyword evidence="5" id="KW-0963">Cytoplasm</keyword>
<comment type="pathway">
    <text evidence="3">Carbohydrate degradation; glycolysis; D-glyceraldehyde 3-phosphate and glycerone phosphate from D-glucose: step 3/4.</text>
</comment>
<dbReference type="PANTHER" id="PTHR13697:SF4">
    <property type="entry name" value="ATP-DEPENDENT 6-PHOSPHOFRUCTOKINASE"/>
    <property type="match status" value="1"/>
</dbReference>
<dbReference type="FunFam" id="3.40.50.460:FF:000002">
    <property type="entry name" value="ATP-dependent 6-phosphofructokinase"/>
    <property type="match status" value="1"/>
</dbReference>